<dbReference type="Pfam" id="PF00563">
    <property type="entry name" value="EAL"/>
    <property type="match status" value="1"/>
</dbReference>
<dbReference type="EMBL" id="PDCP01000009">
    <property type="protein sequence ID" value="PEG40661.1"/>
    <property type="molecule type" value="Genomic_DNA"/>
</dbReference>
<dbReference type="InterPro" id="IPR035919">
    <property type="entry name" value="EAL_sf"/>
</dbReference>
<feature type="transmembrane region" description="Helical" evidence="1">
    <location>
        <begin position="191"/>
        <end position="213"/>
    </location>
</feature>
<sequence>MRHHGKSCRGAARGEREAQVSATGGQLRLGLVIAVLLLLLVNVSGLWSDTTAQRVYAVLQACTGIAVLIVGLAVASRLTGVARTWRLLVVATILCQTVGEAIWWFTRGGTGGTAAAPAIAAYFLAALLALVVLALLARIGIGGGHPHGLDRAARAVAAIDGVVAAISFAILAMLAGVGALTGVALPRSGSTTVVAAYSVLELMVVVAAVLIAMLYRPDRPYRTNFMLLAGGAVAIVTSDRLMAYLHTVGVERGDLWSFGLVLGPLLIAYAMLPTKPRPAQDPDRDAMYWAQLLLPYSGFFGTALLFAFHVLIGQQLNPFVVCGAVTMVSLVAVRQVIVMRAQSQLTQRLYDAQQRLAHQVHHDPLTGLPNRLLLSERLDAAIGRGPFVLIFVDLDDFKEVNDRFGHAGGDELLCLVGNRLRRCIGESDTLARIGGDEFAILIDGSHDPPDVIADRIRVALRDPFAIHGSSIRVRASMGLVRPNPDDPLPTSDDLLRQADVSMYAGKRVGKDTAVIYRPSLGVSTDFPTALRTAKGGIPDGFRLAYQPVVRLPDAVPVALEALARWTAPNGTEIQPDAFVAAAEAAGLGAMLDAMVLNLACREMCSAGINLVLHVNIGGARLGSIAFEQQVRRTLARCGMTPNQLVLEITETVPLLDLADAASQIARLNAIGVKVALDDFGAGYSSLTYLHSLPVQMIKLDRGLAVGPEPDRIETLYRSVVRLSDELGVDVIAEGIESAAQASTVYAAGCRLAQGHLFGQAAPIDALASLREVLSAR</sequence>
<dbReference type="Gene3D" id="3.20.20.450">
    <property type="entry name" value="EAL domain"/>
    <property type="match status" value="1"/>
</dbReference>
<feature type="transmembrane region" description="Helical" evidence="1">
    <location>
        <begin position="162"/>
        <end position="185"/>
    </location>
</feature>
<accession>A0A2A7NB31</accession>
<feature type="domain" description="GGDEF" evidence="3">
    <location>
        <begin position="385"/>
        <end position="518"/>
    </location>
</feature>
<feature type="transmembrane region" description="Helical" evidence="1">
    <location>
        <begin position="29"/>
        <end position="48"/>
    </location>
</feature>
<keyword evidence="1" id="KW-0812">Transmembrane</keyword>
<dbReference type="SUPFAM" id="SSF141868">
    <property type="entry name" value="EAL domain-like"/>
    <property type="match status" value="1"/>
</dbReference>
<dbReference type="AlphaFoldDB" id="A0A2A7NB31"/>
<evidence type="ECO:0000259" key="3">
    <source>
        <dbReference type="PROSITE" id="PS50887"/>
    </source>
</evidence>
<dbReference type="InterPro" id="IPR052155">
    <property type="entry name" value="Biofilm_reg_signaling"/>
</dbReference>
<keyword evidence="5" id="KW-1185">Reference proteome</keyword>
<dbReference type="PROSITE" id="PS50883">
    <property type="entry name" value="EAL"/>
    <property type="match status" value="1"/>
</dbReference>
<dbReference type="NCBIfam" id="TIGR00254">
    <property type="entry name" value="GGDEF"/>
    <property type="match status" value="1"/>
</dbReference>
<feature type="transmembrane region" description="Helical" evidence="1">
    <location>
        <begin position="255"/>
        <end position="272"/>
    </location>
</feature>
<protein>
    <submittedName>
        <fullName evidence="4">GGDEF-domain containing protein</fullName>
    </submittedName>
</protein>
<feature type="transmembrane region" description="Helical" evidence="1">
    <location>
        <begin position="318"/>
        <end position="338"/>
    </location>
</feature>
<dbReference type="CDD" id="cd01948">
    <property type="entry name" value="EAL"/>
    <property type="match status" value="1"/>
</dbReference>
<dbReference type="CDD" id="cd01949">
    <property type="entry name" value="GGDEF"/>
    <property type="match status" value="1"/>
</dbReference>
<dbReference type="PANTHER" id="PTHR44757">
    <property type="entry name" value="DIGUANYLATE CYCLASE DGCP"/>
    <property type="match status" value="1"/>
</dbReference>
<evidence type="ECO:0000313" key="5">
    <source>
        <dbReference type="Proteomes" id="UP000220914"/>
    </source>
</evidence>
<dbReference type="InterPro" id="IPR029787">
    <property type="entry name" value="Nucleotide_cyclase"/>
</dbReference>
<dbReference type="PROSITE" id="PS50887">
    <property type="entry name" value="GGDEF"/>
    <property type="match status" value="1"/>
</dbReference>
<dbReference type="InterPro" id="IPR043128">
    <property type="entry name" value="Rev_trsase/Diguanyl_cyclase"/>
</dbReference>
<dbReference type="PANTHER" id="PTHR44757:SF2">
    <property type="entry name" value="BIOFILM ARCHITECTURE MAINTENANCE PROTEIN MBAA"/>
    <property type="match status" value="1"/>
</dbReference>
<dbReference type="SUPFAM" id="SSF55073">
    <property type="entry name" value="Nucleotide cyclase"/>
    <property type="match status" value="1"/>
</dbReference>
<dbReference type="Proteomes" id="UP000220914">
    <property type="component" value="Unassembled WGS sequence"/>
</dbReference>
<name>A0A2A7NB31_MYCAG</name>
<reference evidence="4 5" key="1">
    <citation type="submission" date="2017-10" db="EMBL/GenBank/DDBJ databases">
        <title>The new phylogeny of genus Mycobacterium.</title>
        <authorList>
            <person name="Tortoli E."/>
            <person name="Trovato A."/>
            <person name="Cirillo D.M."/>
        </authorList>
    </citation>
    <scope>NUCLEOTIDE SEQUENCE [LARGE SCALE GENOMIC DNA]</scope>
    <source>
        <strain evidence="4 5">CCUG37673</strain>
    </source>
</reference>
<feature type="transmembrane region" description="Helical" evidence="1">
    <location>
        <begin position="87"/>
        <end position="106"/>
    </location>
</feature>
<organism evidence="4 5">
    <name type="scientific">Mycolicibacterium agri</name>
    <name type="common">Mycobacterium agri</name>
    <dbReference type="NCBI Taxonomy" id="36811"/>
    <lineage>
        <taxon>Bacteria</taxon>
        <taxon>Bacillati</taxon>
        <taxon>Actinomycetota</taxon>
        <taxon>Actinomycetes</taxon>
        <taxon>Mycobacteriales</taxon>
        <taxon>Mycobacteriaceae</taxon>
        <taxon>Mycolicibacterium</taxon>
    </lineage>
</organism>
<feature type="domain" description="EAL" evidence="2">
    <location>
        <begin position="519"/>
        <end position="774"/>
    </location>
</feature>
<dbReference type="SMART" id="SM00052">
    <property type="entry name" value="EAL"/>
    <property type="match status" value="1"/>
</dbReference>
<dbReference type="SMART" id="SM00267">
    <property type="entry name" value="GGDEF"/>
    <property type="match status" value="1"/>
</dbReference>
<evidence type="ECO:0000313" key="4">
    <source>
        <dbReference type="EMBL" id="PEG40661.1"/>
    </source>
</evidence>
<dbReference type="InterPro" id="IPR000160">
    <property type="entry name" value="GGDEF_dom"/>
</dbReference>
<keyword evidence="1" id="KW-1133">Transmembrane helix</keyword>
<gene>
    <name evidence="4" type="ORF">CQY20_06950</name>
</gene>
<dbReference type="Pfam" id="PF00990">
    <property type="entry name" value="GGDEF"/>
    <property type="match status" value="1"/>
</dbReference>
<feature type="transmembrane region" description="Helical" evidence="1">
    <location>
        <begin position="54"/>
        <end position="75"/>
    </location>
</feature>
<dbReference type="InterPro" id="IPR001633">
    <property type="entry name" value="EAL_dom"/>
</dbReference>
<comment type="caution">
    <text evidence="4">The sequence shown here is derived from an EMBL/GenBank/DDBJ whole genome shotgun (WGS) entry which is preliminary data.</text>
</comment>
<feature type="transmembrane region" description="Helical" evidence="1">
    <location>
        <begin position="293"/>
        <end position="312"/>
    </location>
</feature>
<keyword evidence="1" id="KW-0472">Membrane</keyword>
<evidence type="ECO:0000259" key="2">
    <source>
        <dbReference type="PROSITE" id="PS50883"/>
    </source>
</evidence>
<dbReference type="Gene3D" id="3.30.70.270">
    <property type="match status" value="1"/>
</dbReference>
<proteinExistence type="predicted"/>
<feature type="transmembrane region" description="Helical" evidence="1">
    <location>
        <begin position="118"/>
        <end position="141"/>
    </location>
</feature>
<dbReference type="OrthoDB" id="23692at2"/>
<evidence type="ECO:0000256" key="1">
    <source>
        <dbReference type="SAM" id="Phobius"/>
    </source>
</evidence>